<keyword evidence="2" id="KW-1185">Reference proteome</keyword>
<proteinExistence type="predicted"/>
<dbReference type="AlphaFoldDB" id="A0A8X6WW22"/>
<protein>
    <submittedName>
        <fullName evidence="1">Uncharacterized protein</fullName>
    </submittedName>
</protein>
<reference evidence="1" key="1">
    <citation type="submission" date="2020-08" db="EMBL/GenBank/DDBJ databases">
        <title>Multicomponent nature underlies the extraordinary mechanical properties of spider dragline silk.</title>
        <authorList>
            <person name="Kono N."/>
            <person name="Nakamura H."/>
            <person name="Mori M."/>
            <person name="Yoshida Y."/>
            <person name="Ohtoshi R."/>
            <person name="Malay A.D."/>
            <person name="Moran D.A.P."/>
            <person name="Tomita M."/>
            <person name="Numata K."/>
            <person name="Arakawa K."/>
        </authorList>
    </citation>
    <scope>NUCLEOTIDE SEQUENCE</scope>
</reference>
<evidence type="ECO:0000313" key="2">
    <source>
        <dbReference type="Proteomes" id="UP000886998"/>
    </source>
</evidence>
<evidence type="ECO:0000313" key="1">
    <source>
        <dbReference type="EMBL" id="GFY40886.1"/>
    </source>
</evidence>
<dbReference type="Proteomes" id="UP000886998">
    <property type="component" value="Unassembled WGS sequence"/>
</dbReference>
<dbReference type="EMBL" id="BMAV01002164">
    <property type="protein sequence ID" value="GFY40886.1"/>
    <property type="molecule type" value="Genomic_DNA"/>
</dbReference>
<accession>A0A8X6WW22</accession>
<sequence>MVPSKQQASDIFHEMVSLEQAILIRNCRMSTGPWLLGRRNCFVRESQVGLTVVTSKMSNGIEDPINFLSTCQSHESRDLE</sequence>
<comment type="caution">
    <text evidence="1">The sequence shown here is derived from an EMBL/GenBank/DDBJ whole genome shotgun (WGS) entry which is preliminary data.</text>
</comment>
<organism evidence="1 2">
    <name type="scientific">Trichonephila inaurata madagascariensis</name>
    <dbReference type="NCBI Taxonomy" id="2747483"/>
    <lineage>
        <taxon>Eukaryota</taxon>
        <taxon>Metazoa</taxon>
        <taxon>Ecdysozoa</taxon>
        <taxon>Arthropoda</taxon>
        <taxon>Chelicerata</taxon>
        <taxon>Arachnida</taxon>
        <taxon>Araneae</taxon>
        <taxon>Araneomorphae</taxon>
        <taxon>Entelegynae</taxon>
        <taxon>Araneoidea</taxon>
        <taxon>Nephilidae</taxon>
        <taxon>Trichonephila</taxon>
        <taxon>Trichonephila inaurata</taxon>
    </lineage>
</organism>
<name>A0A8X6WW22_9ARAC</name>
<gene>
    <name evidence="1" type="ORF">TNIN_305921</name>
</gene>